<dbReference type="EMBL" id="JBEPCV010000034">
    <property type="protein sequence ID" value="MER6907658.1"/>
    <property type="molecule type" value="Genomic_DNA"/>
</dbReference>
<comment type="similarity">
    <text evidence="1 3">Belongs to the short-chain dehydrogenases/reductases (SDR) family.</text>
</comment>
<accession>A0ABV1VMH9</accession>
<dbReference type="PANTHER" id="PTHR43391:SF91">
    <property type="entry name" value="OS04G0390700 PROTEIN"/>
    <property type="match status" value="1"/>
</dbReference>
<dbReference type="InterPro" id="IPR020904">
    <property type="entry name" value="Sc_DH/Rdtase_CS"/>
</dbReference>
<evidence type="ECO:0000256" key="3">
    <source>
        <dbReference type="RuleBase" id="RU000363"/>
    </source>
</evidence>
<dbReference type="RefSeq" id="WP_350724872.1">
    <property type="nucleotide sequence ID" value="NZ_JBEPCO010000061.1"/>
</dbReference>
<evidence type="ECO:0000313" key="4">
    <source>
        <dbReference type="EMBL" id="MER6907658.1"/>
    </source>
</evidence>
<proteinExistence type="inferred from homology"/>
<reference evidence="4 5" key="1">
    <citation type="submission" date="2024-06" db="EMBL/GenBank/DDBJ databases">
        <title>The Natural Products Discovery Center: Release of the First 8490 Sequenced Strains for Exploring Actinobacteria Biosynthetic Diversity.</title>
        <authorList>
            <person name="Kalkreuter E."/>
            <person name="Kautsar S.A."/>
            <person name="Yang D."/>
            <person name="Bader C.D."/>
            <person name="Teijaro C.N."/>
            <person name="Fluegel L."/>
            <person name="Davis C.M."/>
            <person name="Simpson J.R."/>
            <person name="Lauterbach L."/>
            <person name="Steele A.D."/>
            <person name="Gui C."/>
            <person name="Meng S."/>
            <person name="Li G."/>
            <person name="Viehrig K."/>
            <person name="Ye F."/>
            <person name="Su P."/>
            <person name="Kiefer A.F."/>
            <person name="Nichols A."/>
            <person name="Cepeda A.J."/>
            <person name="Yan W."/>
            <person name="Fan B."/>
            <person name="Jiang Y."/>
            <person name="Adhikari A."/>
            <person name="Zheng C.-J."/>
            <person name="Schuster L."/>
            <person name="Cowan T.M."/>
            <person name="Smanski M.J."/>
            <person name="Chevrette M.G."/>
            <person name="De Carvalho L.P.S."/>
            <person name="Shen B."/>
        </authorList>
    </citation>
    <scope>NUCLEOTIDE SEQUENCE [LARGE SCALE GENOMIC DNA]</scope>
    <source>
        <strain evidence="4 5">NPDC000632</strain>
    </source>
</reference>
<dbReference type="Gene3D" id="3.40.50.720">
    <property type="entry name" value="NAD(P)-binding Rossmann-like Domain"/>
    <property type="match status" value="1"/>
</dbReference>
<dbReference type="PRINTS" id="PR00080">
    <property type="entry name" value="SDRFAMILY"/>
</dbReference>
<dbReference type="PANTHER" id="PTHR43391">
    <property type="entry name" value="RETINOL DEHYDROGENASE-RELATED"/>
    <property type="match status" value="1"/>
</dbReference>
<dbReference type="NCBIfam" id="NF006119">
    <property type="entry name" value="PRK08264.1-5"/>
    <property type="match status" value="1"/>
</dbReference>
<dbReference type="PRINTS" id="PR00081">
    <property type="entry name" value="GDHRDH"/>
</dbReference>
<evidence type="ECO:0000313" key="5">
    <source>
        <dbReference type="Proteomes" id="UP001490330"/>
    </source>
</evidence>
<dbReference type="InterPro" id="IPR002347">
    <property type="entry name" value="SDR_fam"/>
</dbReference>
<dbReference type="PROSITE" id="PS00061">
    <property type="entry name" value="ADH_SHORT"/>
    <property type="match status" value="1"/>
</dbReference>
<evidence type="ECO:0000256" key="1">
    <source>
        <dbReference type="ARBA" id="ARBA00006484"/>
    </source>
</evidence>
<organism evidence="4 5">
    <name type="scientific">Streptomyces flaveolus</name>
    <dbReference type="NCBI Taxonomy" id="67297"/>
    <lineage>
        <taxon>Bacteria</taxon>
        <taxon>Bacillati</taxon>
        <taxon>Actinomycetota</taxon>
        <taxon>Actinomycetes</taxon>
        <taxon>Kitasatosporales</taxon>
        <taxon>Streptomycetaceae</taxon>
        <taxon>Streptomyces</taxon>
    </lineage>
</organism>
<dbReference type="SUPFAM" id="SSF51735">
    <property type="entry name" value="NAD(P)-binding Rossmann-fold domains"/>
    <property type="match status" value="1"/>
</dbReference>
<keyword evidence="2" id="KW-0560">Oxidoreductase</keyword>
<evidence type="ECO:0000256" key="2">
    <source>
        <dbReference type="ARBA" id="ARBA00023002"/>
    </source>
</evidence>
<dbReference type="Proteomes" id="UP001490330">
    <property type="component" value="Unassembled WGS sequence"/>
</dbReference>
<comment type="caution">
    <text evidence="4">The sequence shown here is derived from an EMBL/GenBank/DDBJ whole genome shotgun (WGS) entry which is preliminary data.</text>
</comment>
<dbReference type="InterPro" id="IPR036291">
    <property type="entry name" value="NAD(P)-bd_dom_sf"/>
</dbReference>
<protein>
    <submittedName>
        <fullName evidence="4">SDR family oxidoreductase</fullName>
    </submittedName>
</protein>
<dbReference type="Pfam" id="PF00106">
    <property type="entry name" value="adh_short"/>
    <property type="match status" value="1"/>
</dbReference>
<sequence length="238" mass="25015">MNIKGAVAFVTGANRGLGLAFAEELLNRGATKVYAGVRNPDTLDLPGVVPVAVDVNDADSVRAAAERCGDVTLLVNNAGIVAVTPQGALDPTYTDASRAVFETNYYGTVRMSQAFVPVISGSGGGAIINVLSDATWFAPSFVAAYAASKSAVWGYTNALRTDVRDQAIQVLGLHVGMLDTDMTRGIDAKKSDPRDVVAVTLDGLENGDEEVLADHKAQEVKSTLSSARPFYFDPVFAD</sequence>
<keyword evidence="5" id="KW-1185">Reference proteome</keyword>
<gene>
    <name evidence="4" type="ORF">ABT322_28825</name>
</gene>
<name>A0ABV1VMH9_9ACTN</name>